<name>A0ABU7R5X4_9FLAO</name>
<protein>
    <submittedName>
        <fullName evidence="1">Uncharacterized protein</fullName>
    </submittedName>
</protein>
<gene>
    <name evidence="1" type="ORF">V2E39_22695</name>
</gene>
<evidence type="ECO:0000313" key="2">
    <source>
        <dbReference type="Proteomes" id="UP001350005"/>
    </source>
</evidence>
<sequence>MTEEQANALLSQLEKIENDAQQGISRVKAEILALRGNVAIEPELPKKNKLTRLEEREARIRASYK</sequence>
<dbReference type="EMBL" id="JAZGJU010000082">
    <property type="protein sequence ID" value="MEE6130225.1"/>
    <property type="molecule type" value="Genomic_DNA"/>
</dbReference>
<reference evidence="1 2" key="1">
    <citation type="submission" date="2024-01" db="EMBL/GenBank/DDBJ databases">
        <title>Whole genome of Chryseobacterium arthrosphaerae NNCa 2741.</title>
        <authorList>
            <person name="Boriskina E.V."/>
            <person name="Gordinskaya N.A."/>
            <person name="Kropotov V.S."/>
            <person name="Alekseeva A.E."/>
            <person name="Makhova M.A."/>
            <person name="Kryazhev D.V."/>
            <person name="Shkurkina I.S."/>
        </authorList>
    </citation>
    <scope>NUCLEOTIDE SEQUENCE [LARGE SCALE GENOMIC DNA]</scope>
    <source>
        <strain evidence="1 2">NNCa 2741</strain>
    </source>
</reference>
<accession>A0ABU7R5X4</accession>
<comment type="caution">
    <text evidence="1">The sequence shown here is derived from an EMBL/GenBank/DDBJ whole genome shotgun (WGS) entry which is preliminary data.</text>
</comment>
<dbReference type="Proteomes" id="UP001350005">
    <property type="component" value="Unassembled WGS sequence"/>
</dbReference>
<dbReference type="RefSeq" id="WP_330937580.1">
    <property type="nucleotide sequence ID" value="NZ_JAZGJU010000082.1"/>
</dbReference>
<evidence type="ECO:0000313" key="1">
    <source>
        <dbReference type="EMBL" id="MEE6130225.1"/>
    </source>
</evidence>
<keyword evidence="2" id="KW-1185">Reference proteome</keyword>
<proteinExistence type="predicted"/>
<organism evidence="1 2">
    <name type="scientific">Chryseobacterium arthrosphaerae</name>
    <dbReference type="NCBI Taxonomy" id="651561"/>
    <lineage>
        <taxon>Bacteria</taxon>
        <taxon>Pseudomonadati</taxon>
        <taxon>Bacteroidota</taxon>
        <taxon>Flavobacteriia</taxon>
        <taxon>Flavobacteriales</taxon>
        <taxon>Weeksellaceae</taxon>
        <taxon>Chryseobacterium group</taxon>
        <taxon>Chryseobacterium</taxon>
    </lineage>
</organism>